<feature type="region of interest" description="Disordered" evidence="1">
    <location>
        <begin position="40"/>
        <end position="99"/>
    </location>
</feature>
<evidence type="ECO:0000313" key="2">
    <source>
        <dbReference type="EMBL" id="MPC33041.1"/>
    </source>
</evidence>
<evidence type="ECO:0000313" key="3">
    <source>
        <dbReference type="Proteomes" id="UP000324222"/>
    </source>
</evidence>
<sequence length="99" mass="11384">MDIKECHCIAGTWQLRSYSRWREPEHRTAITQLPAIPATSTFQSYPGWDPSSHQNQGEGRQFRASVRRWSTSRHDTGVPTSARYELGRASVSPERTRQP</sequence>
<dbReference type="Proteomes" id="UP000324222">
    <property type="component" value="Unassembled WGS sequence"/>
</dbReference>
<comment type="caution">
    <text evidence="2">The sequence shown here is derived from an EMBL/GenBank/DDBJ whole genome shotgun (WGS) entry which is preliminary data.</text>
</comment>
<accession>A0A5B7EFI2</accession>
<keyword evidence="3" id="KW-1185">Reference proteome</keyword>
<proteinExistence type="predicted"/>
<protein>
    <submittedName>
        <fullName evidence="2">Uncharacterized protein</fullName>
    </submittedName>
</protein>
<dbReference type="AlphaFoldDB" id="A0A5B7EFI2"/>
<evidence type="ECO:0000256" key="1">
    <source>
        <dbReference type="SAM" id="MobiDB-lite"/>
    </source>
</evidence>
<reference evidence="2 3" key="1">
    <citation type="submission" date="2019-05" db="EMBL/GenBank/DDBJ databases">
        <title>Another draft genome of Portunus trituberculatus and its Hox gene families provides insights of decapod evolution.</title>
        <authorList>
            <person name="Jeong J.-H."/>
            <person name="Song I."/>
            <person name="Kim S."/>
            <person name="Choi T."/>
            <person name="Kim D."/>
            <person name="Ryu S."/>
            <person name="Kim W."/>
        </authorList>
    </citation>
    <scope>NUCLEOTIDE SEQUENCE [LARGE SCALE GENOMIC DNA]</scope>
    <source>
        <tissue evidence="2">Muscle</tissue>
    </source>
</reference>
<name>A0A5B7EFI2_PORTR</name>
<organism evidence="2 3">
    <name type="scientific">Portunus trituberculatus</name>
    <name type="common">Swimming crab</name>
    <name type="synonym">Neptunus trituberculatus</name>
    <dbReference type="NCBI Taxonomy" id="210409"/>
    <lineage>
        <taxon>Eukaryota</taxon>
        <taxon>Metazoa</taxon>
        <taxon>Ecdysozoa</taxon>
        <taxon>Arthropoda</taxon>
        <taxon>Crustacea</taxon>
        <taxon>Multicrustacea</taxon>
        <taxon>Malacostraca</taxon>
        <taxon>Eumalacostraca</taxon>
        <taxon>Eucarida</taxon>
        <taxon>Decapoda</taxon>
        <taxon>Pleocyemata</taxon>
        <taxon>Brachyura</taxon>
        <taxon>Eubrachyura</taxon>
        <taxon>Portunoidea</taxon>
        <taxon>Portunidae</taxon>
        <taxon>Portuninae</taxon>
        <taxon>Portunus</taxon>
    </lineage>
</organism>
<gene>
    <name evidence="2" type="ORF">E2C01_026380</name>
</gene>
<dbReference type="EMBL" id="VSRR010002748">
    <property type="protein sequence ID" value="MPC33041.1"/>
    <property type="molecule type" value="Genomic_DNA"/>
</dbReference>